<proteinExistence type="predicted"/>
<name>A0A8S0PHZ0_OLEEU</name>
<dbReference type="GO" id="GO:0015180">
    <property type="term" value="F:L-alanine transmembrane transporter activity"/>
    <property type="evidence" value="ECO:0007669"/>
    <property type="project" value="TreeGrafter"/>
</dbReference>
<dbReference type="InterPro" id="IPR002293">
    <property type="entry name" value="AA/rel_permease1"/>
</dbReference>
<dbReference type="PANTHER" id="PTHR45649:SF30">
    <property type="entry name" value="AMINO-ACID PERMEASE BAT1"/>
    <property type="match status" value="1"/>
</dbReference>
<dbReference type="Gramene" id="OE9A084382T1">
    <property type="protein sequence ID" value="OE9A084382C1"/>
    <property type="gene ID" value="OE9A084382"/>
</dbReference>
<evidence type="ECO:0000256" key="2">
    <source>
        <dbReference type="ARBA" id="ARBA00022448"/>
    </source>
</evidence>
<feature type="transmembrane region" description="Helical" evidence="6">
    <location>
        <begin position="448"/>
        <end position="476"/>
    </location>
</feature>
<evidence type="ECO:0000256" key="3">
    <source>
        <dbReference type="ARBA" id="ARBA00022692"/>
    </source>
</evidence>
<feature type="transmembrane region" description="Helical" evidence="6">
    <location>
        <begin position="330"/>
        <end position="351"/>
    </location>
</feature>
<evidence type="ECO:0000313" key="7">
    <source>
        <dbReference type="EMBL" id="CAA2949633.1"/>
    </source>
</evidence>
<dbReference type="FunFam" id="1.20.1740.10:FF:000104">
    <property type="entry name" value="Amino-acid permease BAT1"/>
    <property type="match status" value="1"/>
</dbReference>
<dbReference type="GO" id="GO:0015189">
    <property type="term" value="F:L-lysine transmembrane transporter activity"/>
    <property type="evidence" value="ECO:0007669"/>
    <property type="project" value="TreeGrafter"/>
</dbReference>
<feature type="transmembrane region" description="Helical" evidence="6">
    <location>
        <begin position="216"/>
        <end position="237"/>
    </location>
</feature>
<feature type="transmembrane region" description="Helical" evidence="6">
    <location>
        <begin position="389"/>
        <end position="411"/>
    </location>
</feature>
<dbReference type="GO" id="GO:0016020">
    <property type="term" value="C:membrane"/>
    <property type="evidence" value="ECO:0007669"/>
    <property type="project" value="UniProtKB-SubCell"/>
</dbReference>
<accession>A0A8S0PHZ0</accession>
<dbReference type="GO" id="GO:0005313">
    <property type="term" value="F:L-glutamate transmembrane transporter activity"/>
    <property type="evidence" value="ECO:0007669"/>
    <property type="project" value="TreeGrafter"/>
</dbReference>
<keyword evidence="5 6" id="KW-0472">Membrane</keyword>
<comment type="subcellular location">
    <subcellularLocation>
        <location evidence="1">Membrane</location>
        <topology evidence="1">Multi-pass membrane protein</topology>
    </subcellularLocation>
</comment>
<dbReference type="Pfam" id="PF13520">
    <property type="entry name" value="AA_permease_2"/>
    <property type="match status" value="1"/>
</dbReference>
<feature type="transmembrane region" description="Helical" evidence="6">
    <location>
        <begin position="488"/>
        <end position="509"/>
    </location>
</feature>
<evidence type="ECO:0000256" key="1">
    <source>
        <dbReference type="ARBA" id="ARBA00004141"/>
    </source>
</evidence>
<feature type="transmembrane region" description="Helical" evidence="6">
    <location>
        <begin position="46"/>
        <end position="67"/>
    </location>
</feature>
<evidence type="ECO:0000256" key="6">
    <source>
        <dbReference type="SAM" id="Phobius"/>
    </source>
</evidence>
<feature type="transmembrane region" description="Helical" evidence="6">
    <location>
        <begin position="79"/>
        <end position="98"/>
    </location>
</feature>
<evidence type="ECO:0000313" key="8">
    <source>
        <dbReference type="Proteomes" id="UP000594638"/>
    </source>
</evidence>
<keyword evidence="8" id="KW-1185">Reference proteome</keyword>
<feature type="transmembrane region" description="Helical" evidence="6">
    <location>
        <begin position="174"/>
        <end position="204"/>
    </location>
</feature>
<organism evidence="7 8">
    <name type="scientific">Olea europaea subsp. europaea</name>
    <dbReference type="NCBI Taxonomy" id="158383"/>
    <lineage>
        <taxon>Eukaryota</taxon>
        <taxon>Viridiplantae</taxon>
        <taxon>Streptophyta</taxon>
        <taxon>Embryophyta</taxon>
        <taxon>Tracheophyta</taxon>
        <taxon>Spermatophyta</taxon>
        <taxon>Magnoliopsida</taxon>
        <taxon>eudicotyledons</taxon>
        <taxon>Gunneridae</taxon>
        <taxon>Pentapetalae</taxon>
        <taxon>asterids</taxon>
        <taxon>lamiids</taxon>
        <taxon>Lamiales</taxon>
        <taxon>Oleaceae</taxon>
        <taxon>Oleeae</taxon>
        <taxon>Olea</taxon>
    </lineage>
</organism>
<reference evidence="7 8" key="1">
    <citation type="submission" date="2019-12" db="EMBL/GenBank/DDBJ databases">
        <authorList>
            <person name="Alioto T."/>
            <person name="Alioto T."/>
            <person name="Gomez Garrido J."/>
        </authorList>
    </citation>
    <scope>NUCLEOTIDE SEQUENCE [LARGE SCALE GENOMIC DNA]</scope>
</reference>
<protein>
    <submittedName>
        <fullName evidence="7">Amino-acid permease BAT1 homolog</fullName>
    </submittedName>
</protein>
<evidence type="ECO:0000256" key="4">
    <source>
        <dbReference type="ARBA" id="ARBA00022989"/>
    </source>
</evidence>
<dbReference type="Proteomes" id="UP000594638">
    <property type="component" value="Unassembled WGS sequence"/>
</dbReference>
<feature type="transmembrane region" description="Helical" evidence="6">
    <location>
        <begin position="110"/>
        <end position="133"/>
    </location>
</feature>
<dbReference type="OrthoDB" id="3257095at2759"/>
<feature type="transmembrane region" description="Helical" evidence="6">
    <location>
        <begin position="139"/>
        <end position="162"/>
    </location>
</feature>
<sequence>MELEGGKNESVLPSHVQKQIHNSVDSGHARLHELGYKQELKRDLSVLSNFAFSFSIISVLTGVTTLYNTGLTFGGPVSMVYGWLLAGCFTMVVGLSMAEICSSYPTSGGLYYWSAKLAGPGWAPFASWITGWFNIVGQWAVTTSVDFSLAQLIQVIILLSTGGKTGGGYEASKYVVIALHGGILLLHALLNSLSISLVSFFGQLAAAWNVLGTKNFLLLLNINVKLPLVPSLLYLIATSSTFQFCSTIGPPWIATINLAVNHHTEETKNADENGPKGIISSIGISIIIGWGYILGITFSVTDIPHLLNPDNDSGGYAIAEIFYQAFKSRYGHGVGGIICLGIVAVAIFFCGMSSITSNSRMAYAFSRDGAMPLSSFWHKVNKQEVPINAVWLSAFMAFCMALTSLGSIVAFEAMVSIATIGLYIAYAMPIFFRVTLARKSFNPGPFNLGRFGVLVGWIAVLWVVTISVLFSLPVAYPITEETLNYTPVAVGGLLILTVSSWILSARYWFKGPIKNIDS</sequence>
<dbReference type="PIRSF" id="PIRSF006060">
    <property type="entry name" value="AA_transporter"/>
    <property type="match status" value="1"/>
</dbReference>
<dbReference type="AlphaFoldDB" id="A0A8S0PHZ0"/>
<feature type="transmembrane region" description="Helical" evidence="6">
    <location>
        <begin position="278"/>
        <end position="300"/>
    </location>
</feature>
<dbReference type="InterPro" id="IPR004840">
    <property type="entry name" value="Amino_acid_permease_CS"/>
</dbReference>
<dbReference type="Gene3D" id="1.20.1740.10">
    <property type="entry name" value="Amino acid/polyamine transporter I"/>
    <property type="match status" value="1"/>
</dbReference>
<dbReference type="PANTHER" id="PTHR45649">
    <property type="entry name" value="AMINO-ACID PERMEASE BAT1"/>
    <property type="match status" value="1"/>
</dbReference>
<keyword evidence="2" id="KW-0813">Transport</keyword>
<dbReference type="EMBL" id="CACTIH010000073">
    <property type="protein sequence ID" value="CAA2949633.1"/>
    <property type="molecule type" value="Genomic_DNA"/>
</dbReference>
<dbReference type="GO" id="GO:0015185">
    <property type="term" value="F:gamma-aminobutyric acid transmembrane transporter activity"/>
    <property type="evidence" value="ECO:0007669"/>
    <property type="project" value="TreeGrafter"/>
</dbReference>
<comment type="caution">
    <text evidence="7">The sequence shown here is derived from an EMBL/GenBank/DDBJ whole genome shotgun (WGS) entry which is preliminary data.</text>
</comment>
<gene>
    <name evidence="7" type="ORF">OLEA9_A084382</name>
</gene>
<keyword evidence="3 6" id="KW-0812">Transmembrane</keyword>
<keyword evidence="4 6" id="KW-1133">Transmembrane helix</keyword>
<evidence type="ECO:0000256" key="5">
    <source>
        <dbReference type="ARBA" id="ARBA00023136"/>
    </source>
</evidence>
<dbReference type="PROSITE" id="PS00218">
    <property type="entry name" value="AMINO_ACID_PERMEASE_1"/>
    <property type="match status" value="1"/>
</dbReference>
<feature type="transmembrane region" description="Helical" evidence="6">
    <location>
        <begin position="417"/>
        <end position="436"/>
    </location>
</feature>